<name>A0A8J3NBM3_9ACTN</name>
<feature type="region of interest" description="Disordered" evidence="2">
    <location>
        <begin position="165"/>
        <end position="231"/>
    </location>
</feature>
<accession>A0A8J3NBM3</accession>
<feature type="coiled-coil region" evidence="1">
    <location>
        <begin position="32"/>
        <end position="69"/>
    </location>
</feature>
<comment type="caution">
    <text evidence="3">The sequence shown here is derived from an EMBL/GenBank/DDBJ whole genome shotgun (WGS) entry which is preliminary data.</text>
</comment>
<evidence type="ECO:0000313" key="3">
    <source>
        <dbReference type="EMBL" id="GID10822.1"/>
    </source>
</evidence>
<dbReference type="Proteomes" id="UP000612808">
    <property type="component" value="Unassembled WGS sequence"/>
</dbReference>
<organism evidence="3 4">
    <name type="scientific">Actinocatenispora rupis</name>
    <dbReference type="NCBI Taxonomy" id="519421"/>
    <lineage>
        <taxon>Bacteria</taxon>
        <taxon>Bacillati</taxon>
        <taxon>Actinomycetota</taxon>
        <taxon>Actinomycetes</taxon>
        <taxon>Micromonosporales</taxon>
        <taxon>Micromonosporaceae</taxon>
        <taxon>Actinocatenispora</taxon>
    </lineage>
</organism>
<dbReference type="RefSeq" id="WP_345710098.1">
    <property type="nucleotide sequence ID" value="NZ_BAAAZM010000004.1"/>
</dbReference>
<evidence type="ECO:0000256" key="2">
    <source>
        <dbReference type="SAM" id="MobiDB-lite"/>
    </source>
</evidence>
<sequence length="231" mass="24993">MGANGGAPGQSLTSGFEVVLWGYDKHQVDQCMTQLEEQIAALYDEQQRAIELAAELQRCRSENVDLRARLSGVPVVHHVGGKVEEILSAAEQQALEIRSAADRHLAAARDDAVQIVAVAKHQAARARRDCDLVLHEHRRAQQRAAAEIVATARAEADRIVDDARRRAADVPESGGQHAAEEPRPSVGRLPAPEPAKAAAEPVQPAAERHRSRSAGHDTARRTVPRLGEEPA</sequence>
<evidence type="ECO:0008006" key="5">
    <source>
        <dbReference type="Google" id="ProtNLM"/>
    </source>
</evidence>
<dbReference type="AlphaFoldDB" id="A0A8J3NBM3"/>
<reference evidence="3" key="1">
    <citation type="submission" date="2021-01" db="EMBL/GenBank/DDBJ databases">
        <title>Whole genome shotgun sequence of Actinocatenispora rupis NBRC 107355.</title>
        <authorList>
            <person name="Komaki H."/>
            <person name="Tamura T."/>
        </authorList>
    </citation>
    <scope>NUCLEOTIDE SEQUENCE</scope>
    <source>
        <strain evidence="3">NBRC 107355</strain>
    </source>
</reference>
<protein>
    <recommendedName>
        <fullName evidence="5">DivIVA protein</fullName>
    </recommendedName>
</protein>
<keyword evidence="4" id="KW-1185">Reference proteome</keyword>
<gene>
    <name evidence="3" type="ORF">Aru02nite_17110</name>
</gene>
<proteinExistence type="predicted"/>
<evidence type="ECO:0000256" key="1">
    <source>
        <dbReference type="SAM" id="Coils"/>
    </source>
</evidence>
<feature type="compositionally biased region" description="Basic and acidic residues" evidence="2">
    <location>
        <begin position="214"/>
        <end position="231"/>
    </location>
</feature>
<keyword evidence="1" id="KW-0175">Coiled coil</keyword>
<feature type="compositionally biased region" description="Low complexity" evidence="2">
    <location>
        <begin position="194"/>
        <end position="205"/>
    </location>
</feature>
<dbReference type="EMBL" id="BOMB01000010">
    <property type="protein sequence ID" value="GID10822.1"/>
    <property type="molecule type" value="Genomic_DNA"/>
</dbReference>
<evidence type="ECO:0000313" key="4">
    <source>
        <dbReference type="Proteomes" id="UP000612808"/>
    </source>
</evidence>